<name>A0A9D1HHL6_9FIRM</name>
<reference evidence="14" key="1">
    <citation type="submission" date="2020-10" db="EMBL/GenBank/DDBJ databases">
        <authorList>
            <person name="Gilroy R."/>
        </authorList>
    </citation>
    <scope>NUCLEOTIDE SEQUENCE</scope>
    <source>
        <strain evidence="14">CHK187-14744</strain>
    </source>
</reference>
<gene>
    <name evidence="14" type="ORF">IAB63_09705</name>
</gene>
<evidence type="ECO:0000256" key="2">
    <source>
        <dbReference type="ARBA" id="ARBA00008276"/>
    </source>
</evidence>
<comment type="cofactor">
    <cofactor evidence="1">
        <name>Mg(2+)</name>
        <dbReference type="ChEBI" id="CHEBI:18420"/>
    </cofactor>
</comment>
<keyword evidence="5" id="KW-0479">Metal-binding</keyword>
<dbReference type="Gene3D" id="3.40.1190.10">
    <property type="entry name" value="Mur-like, catalytic domain"/>
    <property type="match status" value="1"/>
</dbReference>
<evidence type="ECO:0000313" key="14">
    <source>
        <dbReference type="EMBL" id="HIU03511.1"/>
    </source>
</evidence>
<dbReference type="GO" id="GO:0008841">
    <property type="term" value="F:dihydrofolate synthase activity"/>
    <property type="evidence" value="ECO:0007669"/>
    <property type="project" value="TreeGrafter"/>
</dbReference>
<dbReference type="PROSITE" id="PS01011">
    <property type="entry name" value="FOLYLPOLYGLU_SYNT_1"/>
    <property type="match status" value="1"/>
</dbReference>
<dbReference type="InterPro" id="IPR001645">
    <property type="entry name" value="Folylpolyglutamate_synth"/>
</dbReference>
<dbReference type="Gene3D" id="3.90.190.20">
    <property type="entry name" value="Mur ligase, C-terminal domain"/>
    <property type="match status" value="1"/>
</dbReference>
<dbReference type="EMBL" id="DVLT01000057">
    <property type="protein sequence ID" value="HIU03511.1"/>
    <property type="molecule type" value="Genomic_DNA"/>
</dbReference>
<evidence type="ECO:0000256" key="11">
    <source>
        <dbReference type="PIRNR" id="PIRNR001563"/>
    </source>
</evidence>
<dbReference type="InterPro" id="IPR036615">
    <property type="entry name" value="Mur_ligase_C_dom_sf"/>
</dbReference>
<dbReference type="Pfam" id="PF08245">
    <property type="entry name" value="Mur_ligase_M"/>
    <property type="match status" value="1"/>
</dbReference>
<evidence type="ECO:0000256" key="8">
    <source>
        <dbReference type="ARBA" id="ARBA00022842"/>
    </source>
</evidence>
<sequence length="446" mass="49699">MTFDEAMTYIRRVQTRGSVYGLERMGVLLDELDCPQKDLRFIHVAGTNGKGSVCAFIDSILREAGFRTGRFISPTLFDYRERIQINGRYIEKQAVARYVEQLKAAADRMTDRGLEAPTLFEMETAMGFMYFRDESCDYVVLETGMGGRMDSTNIIPPPQVAVITAISLDHMAFLGDTEEKIAAQKAGIIKPGSRSVLYSQGKTVMRVLENACLDAASPVTETDWGQLKVWEEAMERQVFDYRHRKGLVIKLSGRYQIKNACTALDAVDCLNKDGAGITEGQIREGLLKTVWRGRFERISRHPDVIVDGAHNPAGARSLSESLKAYFPDKKKILVMGVFADKDYENILKIMASTGDRLITFRPDHPRGLDSGKLAKTAEKYFENVRDGKDVAGALRIAYETATEKDIIACFGSLSTIAPICDIIFTKAPSRADSFVYKGEALAQETE</sequence>
<keyword evidence="7 11" id="KW-0067">ATP-binding</keyword>
<dbReference type="SUPFAM" id="SSF53623">
    <property type="entry name" value="MurD-like peptide ligases, catalytic domain"/>
    <property type="match status" value="1"/>
</dbReference>
<comment type="caution">
    <text evidence="14">The sequence shown here is derived from an EMBL/GenBank/DDBJ whole genome shotgun (WGS) entry which is preliminary data.</text>
</comment>
<dbReference type="PANTHER" id="PTHR11136:SF0">
    <property type="entry name" value="DIHYDROFOLATE SYNTHETASE-RELATED"/>
    <property type="match status" value="1"/>
</dbReference>
<evidence type="ECO:0000256" key="7">
    <source>
        <dbReference type="ARBA" id="ARBA00022840"/>
    </source>
</evidence>
<evidence type="ECO:0000256" key="6">
    <source>
        <dbReference type="ARBA" id="ARBA00022741"/>
    </source>
</evidence>
<comment type="catalytic activity">
    <reaction evidence="10">
        <text>(6S)-5,6,7,8-tetrahydrofolyl-(gamma-L-Glu)(n) + L-glutamate + ATP = (6S)-5,6,7,8-tetrahydrofolyl-(gamma-L-Glu)(n+1) + ADP + phosphate + H(+)</text>
        <dbReference type="Rhea" id="RHEA:10580"/>
        <dbReference type="Rhea" id="RHEA-COMP:14738"/>
        <dbReference type="Rhea" id="RHEA-COMP:14740"/>
        <dbReference type="ChEBI" id="CHEBI:15378"/>
        <dbReference type="ChEBI" id="CHEBI:29985"/>
        <dbReference type="ChEBI" id="CHEBI:30616"/>
        <dbReference type="ChEBI" id="CHEBI:43474"/>
        <dbReference type="ChEBI" id="CHEBI:141005"/>
        <dbReference type="ChEBI" id="CHEBI:456216"/>
        <dbReference type="EC" id="6.3.2.17"/>
    </reaction>
</comment>
<dbReference type="FunFam" id="3.40.1190.10:FF:000011">
    <property type="entry name" value="Folylpolyglutamate synthase/dihydrofolate synthase"/>
    <property type="match status" value="1"/>
</dbReference>
<dbReference type="InterPro" id="IPR013221">
    <property type="entry name" value="Mur_ligase_cen"/>
</dbReference>
<evidence type="ECO:0000313" key="15">
    <source>
        <dbReference type="Proteomes" id="UP000824164"/>
    </source>
</evidence>
<evidence type="ECO:0000259" key="12">
    <source>
        <dbReference type="Pfam" id="PF02875"/>
    </source>
</evidence>
<feature type="domain" description="Mur ligase C-terminal" evidence="12">
    <location>
        <begin position="293"/>
        <end position="412"/>
    </location>
</feature>
<keyword evidence="6 11" id="KW-0547">Nucleotide-binding</keyword>
<dbReference type="PIRSF" id="PIRSF001563">
    <property type="entry name" value="Folylpolyglu_synth"/>
    <property type="match status" value="1"/>
</dbReference>
<feature type="domain" description="Mur ligase central" evidence="13">
    <location>
        <begin position="44"/>
        <end position="265"/>
    </location>
</feature>
<evidence type="ECO:0000259" key="13">
    <source>
        <dbReference type="Pfam" id="PF08245"/>
    </source>
</evidence>
<evidence type="ECO:0000256" key="5">
    <source>
        <dbReference type="ARBA" id="ARBA00022723"/>
    </source>
</evidence>
<dbReference type="Proteomes" id="UP000824164">
    <property type="component" value="Unassembled WGS sequence"/>
</dbReference>
<dbReference type="GO" id="GO:0046872">
    <property type="term" value="F:metal ion binding"/>
    <property type="evidence" value="ECO:0007669"/>
    <property type="project" value="UniProtKB-KW"/>
</dbReference>
<dbReference type="NCBIfam" id="TIGR01499">
    <property type="entry name" value="folC"/>
    <property type="match status" value="1"/>
</dbReference>
<dbReference type="GO" id="GO:0005737">
    <property type="term" value="C:cytoplasm"/>
    <property type="evidence" value="ECO:0007669"/>
    <property type="project" value="TreeGrafter"/>
</dbReference>
<proteinExistence type="inferred from homology"/>
<dbReference type="EC" id="6.3.2.17" evidence="3"/>
<dbReference type="GO" id="GO:0004326">
    <property type="term" value="F:tetrahydrofolylpolyglutamate synthase activity"/>
    <property type="evidence" value="ECO:0007669"/>
    <property type="project" value="UniProtKB-EC"/>
</dbReference>
<dbReference type="InterPro" id="IPR004101">
    <property type="entry name" value="Mur_ligase_C"/>
</dbReference>
<reference evidence="14" key="2">
    <citation type="journal article" date="2021" name="PeerJ">
        <title>Extensive microbial diversity within the chicken gut microbiome revealed by metagenomics and culture.</title>
        <authorList>
            <person name="Gilroy R."/>
            <person name="Ravi A."/>
            <person name="Getino M."/>
            <person name="Pursley I."/>
            <person name="Horton D.L."/>
            <person name="Alikhan N.F."/>
            <person name="Baker D."/>
            <person name="Gharbi K."/>
            <person name="Hall N."/>
            <person name="Watson M."/>
            <person name="Adriaenssens E.M."/>
            <person name="Foster-Nyarko E."/>
            <person name="Jarju S."/>
            <person name="Secka A."/>
            <person name="Antonio M."/>
            <person name="Oren A."/>
            <person name="Chaudhuri R.R."/>
            <person name="La Ragione R."/>
            <person name="Hildebrand F."/>
            <person name="Pallen M.J."/>
        </authorList>
    </citation>
    <scope>NUCLEOTIDE SEQUENCE</scope>
    <source>
        <strain evidence="14">CHK187-14744</strain>
    </source>
</reference>
<protein>
    <recommendedName>
        <fullName evidence="3">tetrahydrofolate synthase</fullName>
        <ecNumber evidence="3">6.3.2.17</ecNumber>
    </recommendedName>
    <alternativeName>
        <fullName evidence="9">Tetrahydrofolylpolyglutamate synthase</fullName>
    </alternativeName>
</protein>
<dbReference type="AlphaFoldDB" id="A0A9D1HHL6"/>
<dbReference type="InterPro" id="IPR018109">
    <property type="entry name" value="Folylpolyglutamate_synth_CS"/>
</dbReference>
<dbReference type="GO" id="GO:0005524">
    <property type="term" value="F:ATP binding"/>
    <property type="evidence" value="ECO:0007669"/>
    <property type="project" value="UniProtKB-KW"/>
</dbReference>
<evidence type="ECO:0000256" key="1">
    <source>
        <dbReference type="ARBA" id="ARBA00001946"/>
    </source>
</evidence>
<organism evidence="14 15">
    <name type="scientific">Candidatus Onthocola gallistercoris</name>
    <dbReference type="NCBI Taxonomy" id="2840876"/>
    <lineage>
        <taxon>Bacteria</taxon>
        <taxon>Bacillati</taxon>
        <taxon>Bacillota</taxon>
        <taxon>Bacilli</taxon>
        <taxon>Candidatus Onthocola</taxon>
    </lineage>
</organism>
<evidence type="ECO:0000256" key="9">
    <source>
        <dbReference type="ARBA" id="ARBA00030592"/>
    </source>
</evidence>
<dbReference type="PANTHER" id="PTHR11136">
    <property type="entry name" value="FOLYLPOLYGLUTAMATE SYNTHASE-RELATED"/>
    <property type="match status" value="1"/>
</dbReference>
<keyword evidence="8" id="KW-0460">Magnesium</keyword>
<evidence type="ECO:0000256" key="4">
    <source>
        <dbReference type="ARBA" id="ARBA00022598"/>
    </source>
</evidence>
<dbReference type="SUPFAM" id="SSF53244">
    <property type="entry name" value="MurD-like peptide ligases, peptide-binding domain"/>
    <property type="match status" value="1"/>
</dbReference>
<evidence type="ECO:0000256" key="10">
    <source>
        <dbReference type="ARBA" id="ARBA00047493"/>
    </source>
</evidence>
<dbReference type="InterPro" id="IPR036565">
    <property type="entry name" value="Mur-like_cat_sf"/>
</dbReference>
<dbReference type="Pfam" id="PF02875">
    <property type="entry name" value="Mur_ligase_C"/>
    <property type="match status" value="1"/>
</dbReference>
<accession>A0A9D1HHL6</accession>
<evidence type="ECO:0000256" key="3">
    <source>
        <dbReference type="ARBA" id="ARBA00013025"/>
    </source>
</evidence>
<comment type="similarity">
    <text evidence="2 11">Belongs to the folylpolyglutamate synthase family.</text>
</comment>
<dbReference type="PROSITE" id="PS01012">
    <property type="entry name" value="FOLYLPOLYGLU_SYNT_2"/>
    <property type="match status" value="1"/>
</dbReference>
<keyword evidence="4 11" id="KW-0436">Ligase</keyword>